<dbReference type="GO" id="GO:0005829">
    <property type="term" value="C:cytosol"/>
    <property type="evidence" value="ECO:0007669"/>
    <property type="project" value="TreeGrafter"/>
</dbReference>
<organism evidence="8 9">
    <name type="scientific">Eubacterium uniforme</name>
    <dbReference type="NCBI Taxonomy" id="39495"/>
    <lineage>
        <taxon>Bacteria</taxon>
        <taxon>Bacillati</taxon>
        <taxon>Bacillota</taxon>
        <taxon>Clostridia</taxon>
        <taxon>Eubacteriales</taxon>
        <taxon>Eubacteriaceae</taxon>
        <taxon>Eubacterium</taxon>
    </lineage>
</organism>
<dbReference type="PANTHER" id="PTHR43172:SF1">
    <property type="entry name" value="ADENYLOSUCCINATE LYASE"/>
    <property type="match status" value="1"/>
</dbReference>
<gene>
    <name evidence="8" type="ORF">SAMN02745111_00968</name>
</gene>
<accession>A0A1T4VIN8</accession>
<comment type="similarity">
    <text evidence="5">Belongs to the lyase 1 family. Adenylosuccinate lyase subfamily.</text>
</comment>
<evidence type="ECO:0000256" key="6">
    <source>
        <dbReference type="SAM" id="Coils"/>
    </source>
</evidence>
<dbReference type="GO" id="GO:0044208">
    <property type="term" value="P:'de novo' AMP biosynthetic process"/>
    <property type="evidence" value="ECO:0007669"/>
    <property type="project" value="UniProtKB-UniPathway"/>
</dbReference>
<dbReference type="PROSITE" id="PS00163">
    <property type="entry name" value="FUMARATE_LYASES"/>
    <property type="match status" value="1"/>
</dbReference>
<dbReference type="PRINTS" id="PR00149">
    <property type="entry name" value="FUMRATELYASE"/>
</dbReference>
<dbReference type="UniPathway" id="UPA00074">
    <property type="reaction ID" value="UER00132"/>
</dbReference>
<keyword evidence="6" id="KW-0175">Coiled coil</keyword>
<dbReference type="EMBL" id="FUXZ01000005">
    <property type="protein sequence ID" value="SKA64451.1"/>
    <property type="molecule type" value="Genomic_DNA"/>
</dbReference>
<keyword evidence="1" id="KW-0028">Amino-acid biosynthesis</keyword>
<dbReference type="GO" id="GO:0008652">
    <property type="term" value="P:amino acid biosynthetic process"/>
    <property type="evidence" value="ECO:0007669"/>
    <property type="project" value="UniProtKB-KW"/>
</dbReference>
<dbReference type="SMART" id="SM00998">
    <property type="entry name" value="ADSL_C"/>
    <property type="match status" value="1"/>
</dbReference>
<comment type="catalytic activity">
    <reaction evidence="5">
        <text>N(6)-(1,2-dicarboxyethyl)-AMP = fumarate + AMP</text>
        <dbReference type="Rhea" id="RHEA:16853"/>
        <dbReference type="ChEBI" id="CHEBI:29806"/>
        <dbReference type="ChEBI" id="CHEBI:57567"/>
        <dbReference type="ChEBI" id="CHEBI:456215"/>
        <dbReference type="EC" id="4.3.2.2"/>
    </reaction>
</comment>
<dbReference type="Pfam" id="PF00206">
    <property type="entry name" value="Lyase_1"/>
    <property type="match status" value="1"/>
</dbReference>
<dbReference type="Proteomes" id="UP000190814">
    <property type="component" value="Unassembled WGS sequence"/>
</dbReference>
<dbReference type="AlphaFoldDB" id="A0A1T4VIN8"/>
<evidence type="ECO:0000256" key="3">
    <source>
        <dbReference type="ARBA" id="ARBA00023239"/>
    </source>
</evidence>
<dbReference type="STRING" id="39495.SAMN02745111_00968"/>
<dbReference type="GO" id="GO:0006189">
    <property type="term" value="P:'de novo' IMP biosynthetic process"/>
    <property type="evidence" value="ECO:0007669"/>
    <property type="project" value="UniProtKB-UniPathway"/>
</dbReference>
<evidence type="ECO:0000256" key="5">
    <source>
        <dbReference type="RuleBase" id="RU361172"/>
    </source>
</evidence>
<evidence type="ECO:0000313" key="8">
    <source>
        <dbReference type="EMBL" id="SKA64451.1"/>
    </source>
</evidence>
<feature type="coiled-coil region" evidence="6">
    <location>
        <begin position="47"/>
        <end position="74"/>
    </location>
</feature>
<evidence type="ECO:0000259" key="7">
    <source>
        <dbReference type="SMART" id="SM00998"/>
    </source>
</evidence>
<dbReference type="Gene3D" id="1.10.275.60">
    <property type="match status" value="1"/>
</dbReference>
<dbReference type="InterPro" id="IPR022761">
    <property type="entry name" value="Fumarate_lyase_N"/>
</dbReference>
<keyword evidence="3 5" id="KW-0456">Lyase</keyword>
<dbReference type="UniPathway" id="UPA00075">
    <property type="reaction ID" value="UER00336"/>
</dbReference>
<dbReference type="InterPro" id="IPR008948">
    <property type="entry name" value="L-Aspartase-like"/>
</dbReference>
<dbReference type="InterPro" id="IPR000362">
    <property type="entry name" value="Fumarate_lyase_fam"/>
</dbReference>
<dbReference type="SUPFAM" id="SSF48557">
    <property type="entry name" value="L-aspartase-like"/>
    <property type="match status" value="1"/>
</dbReference>
<dbReference type="InterPro" id="IPR004769">
    <property type="entry name" value="Pur_lyase"/>
</dbReference>
<dbReference type="InterPro" id="IPR019468">
    <property type="entry name" value="AdenyloSucc_lyase_C"/>
</dbReference>
<dbReference type="RefSeq" id="WP_078765843.1">
    <property type="nucleotide sequence ID" value="NZ_FUXZ01000005.1"/>
</dbReference>
<comment type="pathway">
    <text evidence="5">Purine metabolism; IMP biosynthesis via de novo pathway; 5-amino-1-(5-phospho-D-ribosyl)imidazole-4-carboxamide from 5-amino-1-(5-phospho-D-ribosyl)imidazole-4-carboxylate: step 2/2.</text>
</comment>
<dbReference type="Pfam" id="PF10397">
    <property type="entry name" value="ADSL_C"/>
    <property type="match status" value="1"/>
</dbReference>
<dbReference type="NCBIfam" id="TIGR00928">
    <property type="entry name" value="purB"/>
    <property type="match status" value="1"/>
</dbReference>
<protein>
    <recommendedName>
        <fullName evidence="4 5">Adenylosuccinate lyase</fullName>
        <shortName evidence="5">ASL</shortName>
        <ecNumber evidence="4 5">4.3.2.2</ecNumber>
    </recommendedName>
    <alternativeName>
        <fullName evidence="5">Adenylosuccinase</fullName>
    </alternativeName>
</protein>
<comment type="pathway">
    <text evidence="5">Purine metabolism; AMP biosynthesis via de novo pathway; AMP from IMP: step 2/2.</text>
</comment>
<dbReference type="OrthoDB" id="9768878at2"/>
<feature type="domain" description="Adenylosuccinate lyase C-terminal" evidence="7">
    <location>
        <begin position="369"/>
        <end position="453"/>
    </location>
</feature>
<evidence type="ECO:0000313" key="9">
    <source>
        <dbReference type="Proteomes" id="UP000190814"/>
    </source>
</evidence>
<dbReference type="Gene3D" id="1.10.40.30">
    <property type="entry name" value="Fumarase/aspartase (C-terminal domain)"/>
    <property type="match status" value="1"/>
</dbReference>
<dbReference type="InterPro" id="IPR020557">
    <property type="entry name" value="Fumarate_lyase_CS"/>
</dbReference>
<dbReference type="CDD" id="cd03302">
    <property type="entry name" value="Adenylsuccinate_lyase_2"/>
    <property type="match status" value="1"/>
</dbReference>
<dbReference type="GO" id="GO:0004018">
    <property type="term" value="F:N6-(1,2-dicarboxyethyl)AMP AMP-lyase (fumarate-forming) activity"/>
    <property type="evidence" value="ECO:0007669"/>
    <property type="project" value="UniProtKB-UniRule"/>
</dbReference>
<evidence type="ECO:0000256" key="1">
    <source>
        <dbReference type="ARBA" id="ARBA00022605"/>
    </source>
</evidence>
<sequence length="476" mass="53695">MYDKYVSPLSERYASKEMQYIFSPDMKFKTWRKLWIALAQAEMELGLNITKEQIEELEAHKDDINYDVAKEEEKRRRHDVMSHVYAYGVQCPKAKGIIHLGATSCYVGDNTDIIIMTEGLKLVKRKLVNVIAQLSEFAEKYKDQPTLAFTHFQPAQPTTVGKRATLWINEFMLDLEDLDFCIENMKLLGSKGTTGTQASFLELFEGDHEKVKELDKKIAEKMGYKAVHPVSGQTYSRKVDTRVLNVLAGIAASAHKFSNDIRLLQHLKEIEEPFEKTQIGSSAMAYKRNPMRSERIASLANYVITAAINPAITSSTQWFERTLDDSANKRIAVAEGFLATDGILDLCLNVSDGLKVYDKVIIKRLMSELPFMATENIMMDAVKAGGDRQELHEIIRTLSMEAGANVKEKGLDNNLLDLIAANDAFNLSREELEKTMDPAKYVGRAPQQVVEYINDYVKPVLEANKDCLGITATINV</sequence>
<dbReference type="GO" id="GO:0070626">
    <property type="term" value="F:(S)-2-(5-amino-1-(5-phospho-D-ribosyl)imidazole-4-carboxamido) succinate lyase (fumarate-forming) activity"/>
    <property type="evidence" value="ECO:0007669"/>
    <property type="project" value="TreeGrafter"/>
</dbReference>
<evidence type="ECO:0000256" key="2">
    <source>
        <dbReference type="ARBA" id="ARBA00022755"/>
    </source>
</evidence>
<keyword evidence="9" id="KW-1185">Reference proteome</keyword>
<reference evidence="8 9" key="1">
    <citation type="submission" date="2017-02" db="EMBL/GenBank/DDBJ databases">
        <authorList>
            <person name="Peterson S.W."/>
        </authorList>
    </citation>
    <scope>NUCLEOTIDE SEQUENCE [LARGE SCALE GENOMIC DNA]</scope>
    <source>
        <strain evidence="8 9">ATCC 35992</strain>
    </source>
</reference>
<name>A0A1T4VIN8_9FIRM</name>
<keyword evidence="2 5" id="KW-0658">Purine biosynthesis</keyword>
<dbReference type="EC" id="4.3.2.2" evidence="4 5"/>
<proteinExistence type="inferred from homology"/>
<evidence type="ECO:0000256" key="4">
    <source>
        <dbReference type="NCBIfam" id="TIGR00928"/>
    </source>
</evidence>
<comment type="catalytic activity">
    <reaction evidence="5">
        <text>(2S)-2-[5-amino-1-(5-phospho-beta-D-ribosyl)imidazole-4-carboxamido]succinate = 5-amino-1-(5-phospho-beta-D-ribosyl)imidazole-4-carboxamide + fumarate</text>
        <dbReference type="Rhea" id="RHEA:23920"/>
        <dbReference type="ChEBI" id="CHEBI:29806"/>
        <dbReference type="ChEBI" id="CHEBI:58443"/>
        <dbReference type="ChEBI" id="CHEBI:58475"/>
        <dbReference type="EC" id="4.3.2.2"/>
    </reaction>
</comment>
<dbReference type="Gene3D" id="1.20.200.10">
    <property type="entry name" value="Fumarase/aspartase (Central domain)"/>
    <property type="match status" value="1"/>
</dbReference>
<dbReference type="FunFam" id="1.10.275.60:FF:000001">
    <property type="entry name" value="Adenylosuccinate lyase"/>
    <property type="match status" value="1"/>
</dbReference>
<dbReference type="PANTHER" id="PTHR43172">
    <property type="entry name" value="ADENYLOSUCCINATE LYASE"/>
    <property type="match status" value="1"/>
</dbReference>